<feature type="compositionally biased region" description="Basic and acidic residues" evidence="1">
    <location>
        <begin position="668"/>
        <end position="686"/>
    </location>
</feature>
<dbReference type="EMBL" id="CBTN010000206">
    <property type="protein sequence ID" value="CDH61582.1"/>
    <property type="molecule type" value="Genomic_DNA"/>
</dbReference>
<feature type="compositionally biased region" description="Basic and acidic residues" evidence="1">
    <location>
        <begin position="777"/>
        <end position="795"/>
    </location>
</feature>
<sequence>MSNNITASESSSQSVIKNFPTWFDGKKEFDNQPNRQPRITLQAPPGSDLQYDLDIGWQLHTQNKKKNKNSTTITKICMGSIRCTNEKCKHYQKDRRPRSTKALIEKQLSEGFTTCKQQTLEHIHCNGRVSFTVAATEVTLWAKQSHCHGPYKQIHVPAQYEMEVTKRILEFPQDTADSLLCGTSKSRPQYPARPLNQVFLQYTQKQADGFTEPDTQSDDIVNNVIYDPLQHKGRLQKVRRSVLHGHGLSTSNATTVEAAVDAFEKLESTYPGYLRSPLDIYPKTGPFIPICVPSIAQQADFSNYPMITDTTYHCFNKGTYLCSTSMYFDDVGRHLVIFQAVLNGQTSEHFRRYFCSFFDVYRDQLECLHGDGEESIGFSGLVMDFSLPQRSGFEQAYRETFPTSSIPASTLVKGCYFYWKKSVEKMRKLRSAVSRGDGEKKFLEYTKTMYEASSPEIFDGAVMAICNNFEGLAKWIAWWSRPQIRSMIFYNSQQTLIDKLKNDPGRTTNAAESFHRDLYRKVVQDQPLINTLDSIIAYLAQSDRLLEVGKEGIPTDYTHRRQKSKTRPIARTTKKDADGPPETEDALFDEERDHGKPTNARRDLMRRLLTCYANFVDNIPPSDDNNNIHSNDVDQASDKGKPTSAQKDLMKKIVNMPWRFVDNMPPSDDTKNTHSNDVDQASDRGKPTSAQKDLMKKIVNTFCHFVEQPTHIDTKNNSKSSRAMRQEKRSVLQEQYAEDCRRKASKRANHNDTKNNSKSSRAMRQEKRSVLQEQYAEDCRRKAFERASKRQRIAESSKQSSRLPGTTMSNAIVIRSPKIAPLSMAKQCEVSTQPAALHPITSNGIVFRPNEAGISITVNVLCYYDLSNNNYNGMI</sequence>
<feature type="region of interest" description="Disordered" evidence="1">
    <location>
        <begin position="712"/>
        <end position="808"/>
    </location>
</feature>
<feature type="compositionally biased region" description="Polar residues" evidence="1">
    <location>
        <begin position="796"/>
        <end position="808"/>
    </location>
</feature>
<accession>A0A068SI37</accession>
<keyword evidence="3" id="KW-1185">Reference proteome</keyword>
<feature type="compositionally biased region" description="Acidic residues" evidence="1">
    <location>
        <begin position="579"/>
        <end position="588"/>
    </location>
</feature>
<organism evidence="2 3">
    <name type="scientific">Lichtheimia corymbifera JMRC:FSU:9682</name>
    <dbReference type="NCBI Taxonomy" id="1263082"/>
    <lineage>
        <taxon>Eukaryota</taxon>
        <taxon>Fungi</taxon>
        <taxon>Fungi incertae sedis</taxon>
        <taxon>Mucoromycota</taxon>
        <taxon>Mucoromycotina</taxon>
        <taxon>Mucoromycetes</taxon>
        <taxon>Mucorales</taxon>
        <taxon>Lichtheimiaceae</taxon>
        <taxon>Lichtheimia</taxon>
    </lineage>
</organism>
<name>A0A068SI37_9FUNG</name>
<reference evidence="2" key="1">
    <citation type="submission" date="2013-08" db="EMBL/GenBank/DDBJ databases">
        <title>Gene expansion shapes genome architecture in the human pathogen Lichtheimia corymbifera: an evolutionary genomics analysis in the ancient terrestrial Mucorales (Mucoromycotina).</title>
        <authorList>
            <person name="Schwartze V.U."/>
            <person name="Winter S."/>
            <person name="Shelest E."/>
            <person name="Marcet-Houben M."/>
            <person name="Horn F."/>
            <person name="Wehner S."/>
            <person name="Hoffmann K."/>
            <person name="Riege K."/>
            <person name="Sammeth M."/>
            <person name="Nowrousian M."/>
            <person name="Valiante V."/>
            <person name="Linde J."/>
            <person name="Jacobsen I.D."/>
            <person name="Marz M."/>
            <person name="Brakhage A.A."/>
            <person name="Gabaldon T."/>
            <person name="Bocker S."/>
            <person name="Voigt K."/>
        </authorList>
    </citation>
    <scope>NUCLEOTIDE SEQUENCE [LARGE SCALE GENOMIC DNA]</scope>
    <source>
        <strain evidence="2">FSU 9682</strain>
    </source>
</reference>
<dbReference type="OrthoDB" id="2289902at2759"/>
<dbReference type="VEuPathDB" id="FungiDB:LCOR_12357.1"/>
<dbReference type="AlphaFoldDB" id="A0A068SI37"/>
<feature type="region of interest" description="Disordered" evidence="1">
    <location>
        <begin position="619"/>
        <end position="645"/>
    </location>
</feature>
<evidence type="ECO:0000256" key="1">
    <source>
        <dbReference type="SAM" id="MobiDB-lite"/>
    </source>
</evidence>
<feature type="compositionally biased region" description="Low complexity" evidence="1">
    <location>
        <begin position="619"/>
        <end position="628"/>
    </location>
</feature>
<evidence type="ECO:0000313" key="3">
    <source>
        <dbReference type="Proteomes" id="UP000027586"/>
    </source>
</evidence>
<dbReference type="STRING" id="1263082.A0A068SI37"/>
<proteinExistence type="predicted"/>
<comment type="caution">
    <text evidence="2">The sequence shown here is derived from an EMBL/GenBank/DDBJ whole genome shotgun (WGS) entry which is preliminary data.</text>
</comment>
<feature type="region of interest" description="Disordered" evidence="1">
    <location>
        <begin position="556"/>
        <end position="601"/>
    </location>
</feature>
<dbReference type="Proteomes" id="UP000027586">
    <property type="component" value="Unassembled WGS sequence"/>
</dbReference>
<feature type="region of interest" description="Disordered" evidence="1">
    <location>
        <begin position="24"/>
        <end position="45"/>
    </location>
</feature>
<protein>
    <submittedName>
        <fullName evidence="2">Uncharacterized protein</fullName>
    </submittedName>
</protein>
<feature type="region of interest" description="Disordered" evidence="1">
    <location>
        <begin position="660"/>
        <end position="690"/>
    </location>
</feature>
<evidence type="ECO:0000313" key="2">
    <source>
        <dbReference type="EMBL" id="CDH61582.1"/>
    </source>
</evidence>
<gene>
    <name evidence="2" type="ORF">LCOR_12357.1</name>
</gene>
<feature type="compositionally biased region" description="Basic and acidic residues" evidence="1">
    <location>
        <begin position="589"/>
        <end position="601"/>
    </location>
</feature>